<reference evidence="1" key="1">
    <citation type="submission" date="2021-08" db="EMBL/GenBank/DDBJ databases">
        <title>Novel anaerobic bacterium isolated from sea squirt in East Sea, Republic of Korea.</title>
        <authorList>
            <person name="Nguyen T.H."/>
            <person name="Li Z."/>
            <person name="Lee Y.-J."/>
            <person name="Ko J."/>
            <person name="Kim S.-G."/>
        </authorList>
    </citation>
    <scope>NUCLEOTIDE SEQUENCE</scope>
    <source>
        <strain evidence="1">KCTC 25031</strain>
    </source>
</reference>
<sequence>MRYFVATIISFLIVNPLVFGKKHFTIGICADNKDHTTVIERVKDEVEKIASNQYDLEFNETRYSHNDMVLASKQYKQEAQKSDLILTFGINNFHILSQINTYPVPTITSGISRIGWYNKGIGRKSNHRNRLVNRWNKFSPIRDIEAFYHLYPFKNIGIVINKKDIVGAEMKQSLDSIAKKKAFSFKLLPIVGTETLEQCDYNQFDAIYFANSRDINPLKFQPIIDEINRSKIFTFSSTQGTNYQQGILGTSQPKINIQQFSKRLAIGIVSEIEEELTNRYPSVYEPEERLYINIPTAKAVALPLSLMMLENVSFTNNVISSMEEPTLTLKASLQQVLIGNLTIEEAKKEVALSEMDVKEAKSDYIPKIGMEITTNYLDPKVAKASFGQKSEISGDASIKASQVIYSYDINKQVNIKKHLSSIEKDKLSIKTIEALYNTSSIYLNALMLQEMITIGYQNMQLTEKHLEVAKQKYKFGQTSKSDSYRLENQRISQIQDLITNTTKLQEAIKTLLVQMNIEESGEIKLATELLNKHFFQKQYEPLNSRILSQRRTLDLQNKLTNYVWTKTPIMGAFKHQREALYEKRKLYTKGKWIPTISAYGVVGDTFLKRGEGSIVQEGFPRIPNQMYQVGIKMSYPILNQNKRHIQSKKTKIEIQKMETQESFQRQQLEQKISSSLFTLQGELQKFRLAESNIEISKKSMELVQQNYAQGQCSIIDVIDAQNNFINTKHQSIIIKLKYYTSLMEIENATGYFFSLHTIEENEKFLSQL</sequence>
<organism evidence="1 2">
    <name type="scientific">Halosquirtibacter laminarini</name>
    <dbReference type="NCBI Taxonomy" id="3374600"/>
    <lineage>
        <taxon>Bacteria</taxon>
        <taxon>Pseudomonadati</taxon>
        <taxon>Bacteroidota</taxon>
        <taxon>Bacteroidia</taxon>
        <taxon>Marinilabiliales</taxon>
        <taxon>Prolixibacteraceae</taxon>
        <taxon>Halosquirtibacter</taxon>
    </lineage>
</organism>
<dbReference type="Proteomes" id="UP000826212">
    <property type="component" value="Chromosome"/>
</dbReference>
<keyword evidence="2" id="KW-1185">Reference proteome</keyword>
<gene>
    <name evidence="1" type="ORF">K4L44_14540</name>
</gene>
<protein>
    <submittedName>
        <fullName evidence="1">TolC family protein</fullName>
    </submittedName>
</protein>
<name>A0AC61NE07_9BACT</name>
<proteinExistence type="predicted"/>
<dbReference type="EMBL" id="CP081303">
    <property type="protein sequence ID" value="QZE13763.1"/>
    <property type="molecule type" value="Genomic_DNA"/>
</dbReference>
<accession>A0AC61NE07</accession>
<evidence type="ECO:0000313" key="1">
    <source>
        <dbReference type="EMBL" id="QZE13763.1"/>
    </source>
</evidence>
<evidence type="ECO:0000313" key="2">
    <source>
        <dbReference type="Proteomes" id="UP000826212"/>
    </source>
</evidence>